<name>A0A0C2WBZ9_AMAMK</name>
<dbReference type="Gene3D" id="3.90.1200.10">
    <property type="match status" value="1"/>
</dbReference>
<proteinExistence type="predicted"/>
<dbReference type="STRING" id="946122.A0A0C2WBZ9"/>
<dbReference type="OrthoDB" id="10003767at2759"/>
<dbReference type="InterPro" id="IPR051678">
    <property type="entry name" value="AGP_Transferase"/>
</dbReference>
<reference evidence="1 2" key="1">
    <citation type="submission" date="2014-04" db="EMBL/GenBank/DDBJ databases">
        <title>Evolutionary Origins and Diversification of the Mycorrhizal Mutualists.</title>
        <authorList>
            <consortium name="DOE Joint Genome Institute"/>
            <consortium name="Mycorrhizal Genomics Consortium"/>
            <person name="Kohler A."/>
            <person name="Kuo A."/>
            <person name="Nagy L.G."/>
            <person name="Floudas D."/>
            <person name="Copeland A."/>
            <person name="Barry K.W."/>
            <person name="Cichocki N."/>
            <person name="Veneault-Fourrey C."/>
            <person name="LaButti K."/>
            <person name="Lindquist E.A."/>
            <person name="Lipzen A."/>
            <person name="Lundell T."/>
            <person name="Morin E."/>
            <person name="Murat C."/>
            <person name="Riley R."/>
            <person name="Ohm R."/>
            <person name="Sun H."/>
            <person name="Tunlid A."/>
            <person name="Henrissat B."/>
            <person name="Grigoriev I.V."/>
            <person name="Hibbett D.S."/>
            <person name="Martin F."/>
        </authorList>
    </citation>
    <scope>NUCLEOTIDE SEQUENCE [LARGE SCALE GENOMIC DNA]</scope>
    <source>
        <strain evidence="1 2">Koide BX008</strain>
    </source>
</reference>
<dbReference type="Proteomes" id="UP000054549">
    <property type="component" value="Unassembled WGS sequence"/>
</dbReference>
<accession>A0A0C2WBZ9</accession>
<keyword evidence="2" id="KW-1185">Reference proteome</keyword>
<dbReference type="AlphaFoldDB" id="A0A0C2WBZ9"/>
<dbReference type="HOGENOM" id="CLU_058287_0_0_1"/>
<protein>
    <submittedName>
        <fullName evidence="1">Uncharacterized protein</fullName>
    </submittedName>
</protein>
<dbReference type="InParanoid" id="A0A0C2WBZ9"/>
<evidence type="ECO:0000313" key="1">
    <source>
        <dbReference type="EMBL" id="KIL58837.1"/>
    </source>
</evidence>
<gene>
    <name evidence="1" type="ORF">M378DRAFT_170111</name>
</gene>
<sequence>MLSYCKVSGVPAYSVLESLSSGAVKRLVTEVAAYYHQMFSLRFDQAGSLYHSSRPDKFSVGPIIFTPFYRAVDGFVRISDASLSSALNSLRGPFDTVSDYLSSWVRAELYIVSQHPSTVLSEVGGSSESLRRGQRVLEKLKELCEIYPGDASVYEGATTSMPRFSLKLDDFSLANIMIDKESGKVIAFIDFEGATIAPLWDCASVPYWILPSFLEDASGIGLPEDTREALHAHFIEVMSHLDRSGEWHLAYTKGRPFRLLVDRLQFRIGVWQHECCESWVDSRLPWAKMHPGEGFPDDNIVDHTYISHL</sequence>
<organism evidence="1 2">
    <name type="scientific">Amanita muscaria (strain Koide BX008)</name>
    <dbReference type="NCBI Taxonomy" id="946122"/>
    <lineage>
        <taxon>Eukaryota</taxon>
        <taxon>Fungi</taxon>
        <taxon>Dikarya</taxon>
        <taxon>Basidiomycota</taxon>
        <taxon>Agaricomycotina</taxon>
        <taxon>Agaricomycetes</taxon>
        <taxon>Agaricomycetidae</taxon>
        <taxon>Agaricales</taxon>
        <taxon>Pluteineae</taxon>
        <taxon>Amanitaceae</taxon>
        <taxon>Amanita</taxon>
    </lineage>
</organism>
<dbReference type="PANTHER" id="PTHR21310:SF13">
    <property type="entry name" value="AMINOGLYCOSIDE PHOSPHOTRANSFERASE DOMAIN-CONTAINING PROTEIN"/>
    <property type="match status" value="1"/>
</dbReference>
<evidence type="ECO:0000313" key="2">
    <source>
        <dbReference type="Proteomes" id="UP000054549"/>
    </source>
</evidence>
<dbReference type="PANTHER" id="PTHR21310">
    <property type="entry name" value="AMINOGLYCOSIDE PHOSPHOTRANSFERASE-RELATED-RELATED"/>
    <property type="match status" value="1"/>
</dbReference>
<dbReference type="EMBL" id="KN818328">
    <property type="protein sequence ID" value="KIL58837.1"/>
    <property type="molecule type" value="Genomic_DNA"/>
</dbReference>